<evidence type="ECO:0000313" key="2">
    <source>
        <dbReference type="EMBL" id="MED6122936.1"/>
    </source>
</evidence>
<evidence type="ECO:0000313" key="3">
    <source>
        <dbReference type="Proteomes" id="UP001341840"/>
    </source>
</evidence>
<organism evidence="2 3">
    <name type="scientific">Stylosanthes scabra</name>
    <dbReference type="NCBI Taxonomy" id="79078"/>
    <lineage>
        <taxon>Eukaryota</taxon>
        <taxon>Viridiplantae</taxon>
        <taxon>Streptophyta</taxon>
        <taxon>Embryophyta</taxon>
        <taxon>Tracheophyta</taxon>
        <taxon>Spermatophyta</taxon>
        <taxon>Magnoliopsida</taxon>
        <taxon>eudicotyledons</taxon>
        <taxon>Gunneridae</taxon>
        <taxon>Pentapetalae</taxon>
        <taxon>rosids</taxon>
        <taxon>fabids</taxon>
        <taxon>Fabales</taxon>
        <taxon>Fabaceae</taxon>
        <taxon>Papilionoideae</taxon>
        <taxon>50 kb inversion clade</taxon>
        <taxon>dalbergioids sensu lato</taxon>
        <taxon>Dalbergieae</taxon>
        <taxon>Pterocarpus clade</taxon>
        <taxon>Stylosanthes</taxon>
    </lineage>
</organism>
<gene>
    <name evidence="2" type="ORF">PIB30_044528</name>
</gene>
<name>A0ABU6RFX9_9FABA</name>
<feature type="region of interest" description="Disordered" evidence="1">
    <location>
        <begin position="61"/>
        <end position="170"/>
    </location>
</feature>
<feature type="compositionally biased region" description="Basic and acidic residues" evidence="1">
    <location>
        <begin position="115"/>
        <end position="135"/>
    </location>
</feature>
<protein>
    <submittedName>
        <fullName evidence="2">Uncharacterized protein</fullName>
    </submittedName>
</protein>
<evidence type="ECO:0000256" key="1">
    <source>
        <dbReference type="SAM" id="MobiDB-lite"/>
    </source>
</evidence>
<sequence>MSIAAESPIAFIKRFLKTLISYFQKFLWDSNLSEKKNGTTTNTTITTTTITTTIIAPTVTHYNYNNNNNNNKEQGRRRRKKKEEDRSAKNETRRKRWTETKSHKEVGGKPAAAPESRRGSSGWRDEKKTGWRRNGDAVAVAAPVKGERREEREENLLACHSPSSTKLPWKPLLAPKCTTDALEMEDERRLSYGI</sequence>
<dbReference type="EMBL" id="JASCZI010030474">
    <property type="protein sequence ID" value="MED6122936.1"/>
    <property type="molecule type" value="Genomic_DNA"/>
</dbReference>
<dbReference type="Proteomes" id="UP001341840">
    <property type="component" value="Unassembled WGS sequence"/>
</dbReference>
<feature type="compositionally biased region" description="Basic and acidic residues" evidence="1">
    <location>
        <begin position="82"/>
        <end position="107"/>
    </location>
</feature>
<proteinExistence type="predicted"/>
<keyword evidence="3" id="KW-1185">Reference proteome</keyword>
<reference evidence="2 3" key="1">
    <citation type="journal article" date="2023" name="Plants (Basel)">
        <title>Bridging the Gap: Combining Genomics and Transcriptomics Approaches to Understand Stylosanthes scabra, an Orphan Legume from the Brazilian Caatinga.</title>
        <authorList>
            <person name="Ferreira-Neto J.R.C."/>
            <person name="da Silva M.D."/>
            <person name="Binneck E."/>
            <person name="de Melo N.F."/>
            <person name="da Silva R.H."/>
            <person name="de Melo A.L.T.M."/>
            <person name="Pandolfi V."/>
            <person name="Bustamante F.O."/>
            <person name="Brasileiro-Vidal A.C."/>
            <person name="Benko-Iseppon A.M."/>
        </authorList>
    </citation>
    <scope>NUCLEOTIDE SEQUENCE [LARGE SCALE GENOMIC DNA]</scope>
    <source>
        <tissue evidence="2">Leaves</tissue>
    </source>
</reference>
<comment type="caution">
    <text evidence="2">The sequence shown here is derived from an EMBL/GenBank/DDBJ whole genome shotgun (WGS) entry which is preliminary data.</text>
</comment>
<accession>A0ABU6RFX9</accession>
<feature type="compositionally biased region" description="Low complexity" evidence="1">
    <location>
        <begin position="61"/>
        <end position="72"/>
    </location>
</feature>
<feature type="compositionally biased region" description="Basic and acidic residues" evidence="1">
    <location>
        <begin position="145"/>
        <end position="155"/>
    </location>
</feature>